<dbReference type="AlphaFoldDB" id="G2YP01"/>
<feature type="region of interest" description="Disordered" evidence="1">
    <location>
        <begin position="1"/>
        <end position="20"/>
    </location>
</feature>
<evidence type="ECO:0000313" key="3">
    <source>
        <dbReference type="Proteomes" id="UP000008177"/>
    </source>
</evidence>
<dbReference type="InParanoid" id="G2YP01"/>
<dbReference type="HOGENOM" id="CLU_2867432_0_0_1"/>
<sequence>MGETVPVRGMEQHEETGLRLDTTPIVPSARIALPSRKSLPPVHGGRCISSQCDSWRQRDTLDLV</sequence>
<gene>
    <name evidence="2" type="ORF">BofuT4_uP123680.1</name>
</gene>
<protein>
    <submittedName>
        <fullName evidence="2">Uncharacterized protein</fullName>
    </submittedName>
</protein>
<accession>G2YP01</accession>
<dbReference type="EMBL" id="FQ790346">
    <property type="protein sequence ID" value="CCD53349.1"/>
    <property type="molecule type" value="Genomic_DNA"/>
</dbReference>
<proteinExistence type="predicted"/>
<dbReference type="Proteomes" id="UP000008177">
    <property type="component" value="Unplaced contigs"/>
</dbReference>
<name>G2YP01_BOTF4</name>
<reference evidence="3" key="1">
    <citation type="journal article" date="2011" name="PLoS Genet.">
        <title>Genomic analysis of the necrotrophic fungal pathogens Sclerotinia sclerotiorum and Botrytis cinerea.</title>
        <authorList>
            <person name="Amselem J."/>
            <person name="Cuomo C.A."/>
            <person name="van Kan J.A."/>
            <person name="Viaud M."/>
            <person name="Benito E.P."/>
            <person name="Couloux A."/>
            <person name="Coutinho P.M."/>
            <person name="de Vries R.P."/>
            <person name="Dyer P.S."/>
            <person name="Fillinger S."/>
            <person name="Fournier E."/>
            <person name="Gout L."/>
            <person name="Hahn M."/>
            <person name="Kohn L."/>
            <person name="Lapalu N."/>
            <person name="Plummer K.M."/>
            <person name="Pradier J.M."/>
            <person name="Quevillon E."/>
            <person name="Sharon A."/>
            <person name="Simon A."/>
            <person name="ten Have A."/>
            <person name="Tudzynski B."/>
            <person name="Tudzynski P."/>
            <person name="Wincker P."/>
            <person name="Andrew M."/>
            <person name="Anthouard V."/>
            <person name="Beever R.E."/>
            <person name="Beffa R."/>
            <person name="Benoit I."/>
            <person name="Bouzid O."/>
            <person name="Brault B."/>
            <person name="Chen Z."/>
            <person name="Choquer M."/>
            <person name="Collemare J."/>
            <person name="Cotton P."/>
            <person name="Danchin E.G."/>
            <person name="Da Silva C."/>
            <person name="Gautier A."/>
            <person name="Giraud C."/>
            <person name="Giraud T."/>
            <person name="Gonzalez C."/>
            <person name="Grossetete S."/>
            <person name="Guldener U."/>
            <person name="Henrissat B."/>
            <person name="Howlett B.J."/>
            <person name="Kodira C."/>
            <person name="Kretschmer M."/>
            <person name="Lappartient A."/>
            <person name="Leroch M."/>
            <person name="Levis C."/>
            <person name="Mauceli E."/>
            <person name="Neuveglise C."/>
            <person name="Oeser B."/>
            <person name="Pearson M."/>
            <person name="Poulain J."/>
            <person name="Poussereau N."/>
            <person name="Quesneville H."/>
            <person name="Rascle C."/>
            <person name="Schumacher J."/>
            <person name="Segurens B."/>
            <person name="Sexton A."/>
            <person name="Silva E."/>
            <person name="Sirven C."/>
            <person name="Soanes D.M."/>
            <person name="Talbot N.J."/>
            <person name="Templeton M."/>
            <person name="Yandava C."/>
            <person name="Yarden O."/>
            <person name="Zeng Q."/>
            <person name="Rollins J.A."/>
            <person name="Lebrun M.H."/>
            <person name="Dickman M."/>
        </authorList>
    </citation>
    <scope>NUCLEOTIDE SEQUENCE [LARGE SCALE GENOMIC DNA]</scope>
    <source>
        <strain evidence="3">T4</strain>
    </source>
</reference>
<evidence type="ECO:0000256" key="1">
    <source>
        <dbReference type="SAM" id="MobiDB-lite"/>
    </source>
</evidence>
<evidence type="ECO:0000313" key="2">
    <source>
        <dbReference type="EMBL" id="CCD53349.1"/>
    </source>
</evidence>
<organism evidence="2 3">
    <name type="scientific">Botryotinia fuckeliana (strain T4)</name>
    <name type="common">Noble rot fungus</name>
    <name type="synonym">Botrytis cinerea</name>
    <dbReference type="NCBI Taxonomy" id="999810"/>
    <lineage>
        <taxon>Eukaryota</taxon>
        <taxon>Fungi</taxon>
        <taxon>Dikarya</taxon>
        <taxon>Ascomycota</taxon>
        <taxon>Pezizomycotina</taxon>
        <taxon>Leotiomycetes</taxon>
        <taxon>Helotiales</taxon>
        <taxon>Sclerotiniaceae</taxon>
        <taxon>Botrytis</taxon>
    </lineage>
</organism>